<dbReference type="GO" id="GO:0047617">
    <property type="term" value="F:fatty acyl-CoA hydrolase activity"/>
    <property type="evidence" value="ECO:0007669"/>
    <property type="project" value="InterPro"/>
</dbReference>
<comment type="similarity">
    <text evidence="1">Belongs to the thioesterase PaaI family.</text>
</comment>
<evidence type="ECO:0000259" key="3">
    <source>
        <dbReference type="Pfam" id="PF03061"/>
    </source>
</evidence>
<evidence type="ECO:0000313" key="5">
    <source>
        <dbReference type="Proteomes" id="UP000008066"/>
    </source>
</evidence>
<evidence type="ECO:0000256" key="2">
    <source>
        <dbReference type="ARBA" id="ARBA00022801"/>
    </source>
</evidence>
<dbReference type="KEGG" id="cthr:CTHT_0030310"/>
<dbReference type="RefSeq" id="XP_006693483.1">
    <property type="nucleotide sequence ID" value="XM_006693420.1"/>
</dbReference>
<reference evidence="4 5" key="1">
    <citation type="journal article" date="2011" name="Cell">
        <title>Insight into structure and assembly of the nuclear pore complex by utilizing the genome of a eukaryotic thermophile.</title>
        <authorList>
            <person name="Amlacher S."/>
            <person name="Sarges P."/>
            <person name="Flemming D."/>
            <person name="van Noort V."/>
            <person name="Kunze R."/>
            <person name="Devos D.P."/>
            <person name="Arumugam M."/>
            <person name="Bork P."/>
            <person name="Hurt E."/>
        </authorList>
    </citation>
    <scope>NUCLEOTIDE SEQUENCE [LARGE SCALE GENOMIC DNA]</scope>
    <source>
        <strain evidence="5">DSM 1495 / CBS 144.50 / IMI 039719</strain>
    </source>
</reference>
<dbReference type="Proteomes" id="UP000008066">
    <property type="component" value="Unassembled WGS sequence"/>
</dbReference>
<evidence type="ECO:0000256" key="1">
    <source>
        <dbReference type="ARBA" id="ARBA00008324"/>
    </source>
</evidence>
<dbReference type="InterPro" id="IPR006683">
    <property type="entry name" value="Thioestr_dom"/>
</dbReference>
<proteinExistence type="inferred from homology"/>
<dbReference type="InterPro" id="IPR039298">
    <property type="entry name" value="ACOT13"/>
</dbReference>
<organism evidence="5">
    <name type="scientific">Chaetomium thermophilum (strain DSM 1495 / CBS 144.50 / IMI 039719)</name>
    <name type="common">Thermochaetoides thermophila</name>
    <dbReference type="NCBI Taxonomy" id="759272"/>
    <lineage>
        <taxon>Eukaryota</taxon>
        <taxon>Fungi</taxon>
        <taxon>Dikarya</taxon>
        <taxon>Ascomycota</taxon>
        <taxon>Pezizomycotina</taxon>
        <taxon>Sordariomycetes</taxon>
        <taxon>Sordariomycetidae</taxon>
        <taxon>Sordariales</taxon>
        <taxon>Chaetomiaceae</taxon>
        <taxon>Thermochaetoides</taxon>
    </lineage>
</organism>
<dbReference type="OrthoDB" id="2831072at2759"/>
<dbReference type="STRING" id="759272.G0S3R1"/>
<gene>
    <name evidence="4" type="ORF">CTHT_0030310</name>
</gene>
<dbReference type="Gene3D" id="3.10.129.10">
    <property type="entry name" value="Hotdog Thioesterase"/>
    <property type="match status" value="1"/>
</dbReference>
<evidence type="ECO:0000313" key="4">
    <source>
        <dbReference type="EMBL" id="EGS21187.1"/>
    </source>
</evidence>
<dbReference type="EMBL" id="GL988041">
    <property type="protein sequence ID" value="EGS21187.1"/>
    <property type="molecule type" value="Genomic_DNA"/>
</dbReference>
<dbReference type="SUPFAM" id="SSF54637">
    <property type="entry name" value="Thioesterase/thiol ester dehydrase-isomerase"/>
    <property type="match status" value="1"/>
</dbReference>
<keyword evidence="2" id="KW-0378">Hydrolase</keyword>
<dbReference type="OMA" id="GDWMNTL"/>
<dbReference type="Pfam" id="PF03061">
    <property type="entry name" value="4HBT"/>
    <property type="match status" value="1"/>
</dbReference>
<dbReference type="AlphaFoldDB" id="G0S3R1"/>
<accession>G0S3R1</accession>
<dbReference type="CDD" id="cd03443">
    <property type="entry name" value="PaaI_thioesterase"/>
    <property type="match status" value="1"/>
</dbReference>
<dbReference type="HOGENOM" id="CLU_089876_1_1_1"/>
<dbReference type="PANTHER" id="PTHR21660:SF1">
    <property type="entry name" value="ACYL-COENZYME A THIOESTERASE 13"/>
    <property type="match status" value="1"/>
</dbReference>
<dbReference type="eggNOG" id="KOG3328">
    <property type="taxonomic scope" value="Eukaryota"/>
</dbReference>
<feature type="domain" description="Thioesterase" evidence="3">
    <location>
        <begin position="82"/>
        <end position="159"/>
    </location>
</feature>
<sequence length="179" mass="19931">MAQRKDSKPAEHADKFLKMSDEERIKVLLEEFAQKKDDDWSSHLLPSLTLHSITPASPPTRPYPLVTFKFTVHPTHCNRLRNLHGGCAATLFDFCTSIPLALVARPGFWSYLGVSRTLNVTYLRPAPEGSTVLVECEIVGVGKRLCTVRGTMRRVEDGTVLMVCEHGKVNTDPDVASKL</sequence>
<dbReference type="InterPro" id="IPR029069">
    <property type="entry name" value="HotDog_dom_sf"/>
</dbReference>
<dbReference type="GeneID" id="18257069"/>
<keyword evidence="5" id="KW-1185">Reference proteome</keyword>
<name>G0S3R1_CHATD</name>
<dbReference type="PANTHER" id="PTHR21660">
    <property type="entry name" value="THIOESTERASE SUPERFAMILY MEMBER-RELATED"/>
    <property type="match status" value="1"/>
</dbReference>
<protein>
    <recommendedName>
        <fullName evidence="3">Thioesterase domain-containing protein</fullName>
    </recommendedName>
</protein>